<dbReference type="SUPFAM" id="SSF50475">
    <property type="entry name" value="FMN-binding split barrel"/>
    <property type="match status" value="1"/>
</dbReference>
<evidence type="ECO:0000313" key="3">
    <source>
        <dbReference type="Proteomes" id="UP000244929"/>
    </source>
</evidence>
<dbReference type="EMBL" id="CP029186">
    <property type="protein sequence ID" value="AWH85720.1"/>
    <property type="molecule type" value="Genomic_DNA"/>
</dbReference>
<dbReference type="KEGG" id="falb:HYN59_11645"/>
<feature type="domain" description="General stress protein FMN-binding split barrel" evidence="1">
    <location>
        <begin position="18"/>
        <end position="163"/>
    </location>
</feature>
<protein>
    <submittedName>
        <fullName evidence="2">General stress protein</fullName>
    </submittedName>
</protein>
<dbReference type="AlphaFoldDB" id="A0A2S1QZ90"/>
<evidence type="ECO:0000313" key="2">
    <source>
        <dbReference type="EMBL" id="AWH85720.1"/>
    </source>
</evidence>
<dbReference type="Proteomes" id="UP000244929">
    <property type="component" value="Chromosome"/>
</dbReference>
<evidence type="ECO:0000259" key="1">
    <source>
        <dbReference type="Pfam" id="PF16242"/>
    </source>
</evidence>
<name>A0A2S1QZ90_9FLAO</name>
<proteinExistence type="predicted"/>
<dbReference type="InterPro" id="IPR038725">
    <property type="entry name" value="YdaG_split_barrel_FMN-bd"/>
</dbReference>
<dbReference type="InterPro" id="IPR052917">
    <property type="entry name" value="Stress-Dev_Protein"/>
</dbReference>
<reference evidence="2 3" key="1">
    <citation type="submission" date="2018-04" db="EMBL/GenBank/DDBJ databases">
        <title>Genome sequencing of Flavobacterium sp. HYN0059.</title>
        <authorList>
            <person name="Yi H."/>
            <person name="Baek C."/>
        </authorList>
    </citation>
    <scope>NUCLEOTIDE SEQUENCE [LARGE SCALE GENOMIC DNA]</scope>
    <source>
        <strain evidence="2 3">HYN0059</strain>
    </source>
</reference>
<sequence length="180" mass="20344">MSQNTLSDENYKDLTNEEAKAKIKEMAKDIGTCMFCTELSVRPIPTRPMGLADIDDDGNLWFISSKKSNKNFEISHDDEVQLIFAKNSDSHFLSIFGKAVIYKDKSHIDDVWTPMAKAWFEEGKDDPDVTVIKVEPKDAYYWDTKYGKMISMIKIAYGAITGNINNDTGIEGRLDVGNDL</sequence>
<organism evidence="2 3">
    <name type="scientific">Flavobacterium album</name>
    <dbReference type="NCBI Taxonomy" id="2175091"/>
    <lineage>
        <taxon>Bacteria</taxon>
        <taxon>Pseudomonadati</taxon>
        <taxon>Bacteroidota</taxon>
        <taxon>Flavobacteriia</taxon>
        <taxon>Flavobacteriales</taxon>
        <taxon>Flavobacteriaceae</taxon>
        <taxon>Flavobacterium</taxon>
    </lineage>
</organism>
<keyword evidence="3" id="KW-1185">Reference proteome</keyword>
<dbReference type="InterPro" id="IPR012349">
    <property type="entry name" value="Split_barrel_FMN-bd"/>
</dbReference>
<dbReference type="PANTHER" id="PTHR34818:SF1">
    <property type="entry name" value="PROTEIN BLI-3"/>
    <property type="match status" value="1"/>
</dbReference>
<dbReference type="OrthoDB" id="1432662at2"/>
<gene>
    <name evidence="2" type="ORF">HYN59_11645</name>
</gene>
<dbReference type="RefSeq" id="WP_108778422.1">
    <property type="nucleotide sequence ID" value="NZ_CP029186.1"/>
</dbReference>
<dbReference type="Gene3D" id="2.30.110.10">
    <property type="entry name" value="Electron Transport, Fmn-binding Protein, Chain A"/>
    <property type="match status" value="1"/>
</dbReference>
<accession>A0A2S1QZ90</accession>
<dbReference type="PANTHER" id="PTHR34818">
    <property type="entry name" value="PROTEIN BLI-3"/>
    <property type="match status" value="1"/>
</dbReference>
<dbReference type="Pfam" id="PF16242">
    <property type="entry name" value="Pyrid_ox_like"/>
    <property type="match status" value="1"/>
</dbReference>